<dbReference type="InterPro" id="IPR036291">
    <property type="entry name" value="NAD(P)-bd_dom_sf"/>
</dbReference>
<keyword evidence="1" id="KW-0560">Oxidoreductase</keyword>
<keyword evidence="4" id="KW-1185">Reference proteome</keyword>
<dbReference type="GO" id="GO:0016491">
    <property type="term" value="F:oxidoreductase activity"/>
    <property type="evidence" value="ECO:0007669"/>
    <property type="project" value="UniProtKB-KW"/>
</dbReference>
<evidence type="ECO:0000313" key="3">
    <source>
        <dbReference type="EMBL" id="TDG18282.1"/>
    </source>
</evidence>
<protein>
    <submittedName>
        <fullName evidence="3">NADP oxidoreductase</fullName>
    </submittedName>
</protein>
<reference evidence="3 4" key="1">
    <citation type="submission" date="2019-03" db="EMBL/GenBank/DDBJ databases">
        <title>Paraburkholderia sp. 4M-K11, isolated from subtropical forest soil.</title>
        <authorList>
            <person name="Gao Z.-H."/>
            <person name="Qiu L.-H."/>
        </authorList>
    </citation>
    <scope>NUCLEOTIDE SEQUENCE [LARGE SCALE GENOMIC DNA]</scope>
    <source>
        <strain evidence="3 4">4M-K11</strain>
    </source>
</reference>
<dbReference type="RefSeq" id="WP_133199416.1">
    <property type="nucleotide sequence ID" value="NZ_JBHUCW010000030.1"/>
</dbReference>
<organism evidence="3 4">
    <name type="scientific">Paraburkholderia silviterrae</name>
    <dbReference type="NCBI Taxonomy" id="2528715"/>
    <lineage>
        <taxon>Bacteria</taxon>
        <taxon>Pseudomonadati</taxon>
        <taxon>Pseudomonadota</taxon>
        <taxon>Betaproteobacteria</taxon>
        <taxon>Burkholderiales</taxon>
        <taxon>Burkholderiaceae</taxon>
        <taxon>Paraburkholderia</taxon>
    </lineage>
</organism>
<sequence>MSIGIIGSGNIGGGFARALASKNIPAVIANSRGPESLKALTEELGPSIRAVTVAEAAQADIVLVAVPWDALKDALGGLPDWNGRIVIDSNNPLVHVDPDSPDARDPANPFAALGIKPADIGGRSSSLVFSEWVPGARVVKAFNHLNAQVFDSLHVPNGQRVFFLAGDDADAKAQVGKLIGQLDLASIDLGSLETGGRLIQIPFGPLSIVNLVAI</sequence>
<name>A0A4R5M0C8_9BURK</name>
<accession>A0A4R5M0C8</accession>
<feature type="domain" description="Pyrroline-5-carboxylate reductase catalytic N-terminal" evidence="2">
    <location>
        <begin position="3"/>
        <end position="92"/>
    </location>
</feature>
<dbReference type="SUPFAM" id="SSF51735">
    <property type="entry name" value="NAD(P)-binding Rossmann-fold domains"/>
    <property type="match status" value="1"/>
</dbReference>
<dbReference type="PANTHER" id="PTHR14239">
    <property type="entry name" value="DUDULIN-RELATED"/>
    <property type="match status" value="1"/>
</dbReference>
<evidence type="ECO:0000256" key="1">
    <source>
        <dbReference type="ARBA" id="ARBA00023002"/>
    </source>
</evidence>
<evidence type="ECO:0000313" key="4">
    <source>
        <dbReference type="Proteomes" id="UP000295722"/>
    </source>
</evidence>
<comment type="caution">
    <text evidence="3">The sequence shown here is derived from an EMBL/GenBank/DDBJ whole genome shotgun (WGS) entry which is preliminary data.</text>
</comment>
<dbReference type="AlphaFoldDB" id="A0A4R5M0C8"/>
<dbReference type="Gene3D" id="3.40.50.720">
    <property type="entry name" value="NAD(P)-binding Rossmann-like Domain"/>
    <property type="match status" value="1"/>
</dbReference>
<dbReference type="InterPro" id="IPR028939">
    <property type="entry name" value="P5C_Rdtase_cat_N"/>
</dbReference>
<evidence type="ECO:0000259" key="2">
    <source>
        <dbReference type="Pfam" id="PF03807"/>
    </source>
</evidence>
<gene>
    <name evidence="3" type="ORF">EYW47_35180</name>
</gene>
<dbReference type="EMBL" id="SMRP01000033">
    <property type="protein sequence ID" value="TDG18282.1"/>
    <property type="molecule type" value="Genomic_DNA"/>
</dbReference>
<dbReference type="OrthoDB" id="5499754at2"/>
<proteinExistence type="predicted"/>
<dbReference type="Pfam" id="PF03807">
    <property type="entry name" value="F420_oxidored"/>
    <property type="match status" value="1"/>
</dbReference>
<dbReference type="InterPro" id="IPR051267">
    <property type="entry name" value="STEAP_metalloreductase"/>
</dbReference>
<dbReference type="Proteomes" id="UP000295722">
    <property type="component" value="Unassembled WGS sequence"/>
</dbReference>